<feature type="compositionally biased region" description="Acidic residues" evidence="13">
    <location>
        <begin position="206"/>
        <end position="223"/>
    </location>
</feature>
<keyword evidence="8" id="KW-0862">Zinc</keyword>
<dbReference type="InterPro" id="IPR042087">
    <property type="entry name" value="DNA_pol_B_thumb"/>
</dbReference>
<dbReference type="InterPro" id="IPR024647">
    <property type="entry name" value="DNA_pol_a_cat_su_N"/>
</dbReference>
<keyword evidence="19" id="KW-1185">Reference proteome</keyword>
<evidence type="ECO:0000256" key="13">
    <source>
        <dbReference type="SAM" id="MobiDB-lite"/>
    </source>
</evidence>
<dbReference type="GO" id="GO:0003697">
    <property type="term" value="F:single-stranded DNA binding"/>
    <property type="evidence" value="ECO:0007669"/>
    <property type="project" value="TreeGrafter"/>
</dbReference>
<dbReference type="Pfam" id="PF08996">
    <property type="entry name" value="zf-DNA_Pol"/>
    <property type="match status" value="1"/>
</dbReference>
<proteinExistence type="inferred from homology"/>
<comment type="similarity">
    <text evidence="2 12">Belongs to the DNA polymerase type-B family.</text>
</comment>
<keyword evidence="5 12" id="KW-0235">DNA replication</keyword>
<dbReference type="InterPro" id="IPR006172">
    <property type="entry name" value="DNA-dir_DNA_pol_B"/>
</dbReference>
<dbReference type="SMART" id="SM00486">
    <property type="entry name" value="POLBc"/>
    <property type="match status" value="1"/>
</dbReference>
<feature type="region of interest" description="Disordered" evidence="13">
    <location>
        <begin position="157"/>
        <end position="255"/>
    </location>
</feature>
<feature type="compositionally biased region" description="Basic and acidic residues" evidence="13">
    <location>
        <begin position="66"/>
        <end position="80"/>
    </location>
</feature>
<feature type="domain" description="Zinc finger DNA-directed DNA polymerase family B alpha" evidence="16">
    <location>
        <begin position="1269"/>
        <end position="1459"/>
    </location>
</feature>
<name>A0AAF0DJB6_9EURO</name>
<dbReference type="NCBIfam" id="TIGR00592">
    <property type="entry name" value="pol2"/>
    <property type="match status" value="1"/>
</dbReference>
<evidence type="ECO:0000313" key="18">
    <source>
        <dbReference type="EMBL" id="WEW59775.1"/>
    </source>
</evidence>
<feature type="domain" description="DNA-directed DNA polymerase family B multifunctional" evidence="14">
    <location>
        <begin position="788"/>
        <end position="1230"/>
    </location>
</feature>
<evidence type="ECO:0000259" key="16">
    <source>
        <dbReference type="Pfam" id="PF08996"/>
    </source>
</evidence>
<dbReference type="InterPro" id="IPR043502">
    <property type="entry name" value="DNA/RNA_pol_sf"/>
</dbReference>
<feature type="region of interest" description="Disordered" evidence="13">
    <location>
        <begin position="277"/>
        <end position="313"/>
    </location>
</feature>
<dbReference type="GO" id="GO:0006273">
    <property type="term" value="P:lagging strand elongation"/>
    <property type="evidence" value="ECO:0007669"/>
    <property type="project" value="TreeGrafter"/>
</dbReference>
<dbReference type="FunFam" id="1.10.287.690:FF:000003">
    <property type="entry name" value="DNA polymerase"/>
    <property type="match status" value="1"/>
</dbReference>
<dbReference type="FunFam" id="1.10.3200.20:FF:000002">
    <property type="entry name" value="DNA polymerase"/>
    <property type="match status" value="1"/>
</dbReference>
<dbReference type="GO" id="GO:0003688">
    <property type="term" value="F:DNA replication origin binding"/>
    <property type="evidence" value="ECO:0007669"/>
    <property type="project" value="TreeGrafter"/>
</dbReference>
<evidence type="ECO:0000259" key="15">
    <source>
        <dbReference type="Pfam" id="PF03104"/>
    </source>
</evidence>
<dbReference type="Proteomes" id="UP001219355">
    <property type="component" value="Chromosome 3"/>
</dbReference>
<organism evidence="18 19">
    <name type="scientific">Emydomyces testavorans</name>
    <dbReference type="NCBI Taxonomy" id="2070801"/>
    <lineage>
        <taxon>Eukaryota</taxon>
        <taxon>Fungi</taxon>
        <taxon>Dikarya</taxon>
        <taxon>Ascomycota</taxon>
        <taxon>Pezizomycotina</taxon>
        <taxon>Eurotiomycetes</taxon>
        <taxon>Eurotiomycetidae</taxon>
        <taxon>Onygenales</taxon>
        <taxon>Nannizziopsiaceae</taxon>
        <taxon>Emydomyces</taxon>
    </lineage>
</organism>
<dbReference type="GO" id="GO:1902975">
    <property type="term" value="P:mitotic DNA replication initiation"/>
    <property type="evidence" value="ECO:0007669"/>
    <property type="project" value="InterPro"/>
</dbReference>
<dbReference type="GO" id="GO:0000166">
    <property type="term" value="F:nucleotide binding"/>
    <property type="evidence" value="ECO:0007669"/>
    <property type="project" value="InterPro"/>
</dbReference>
<dbReference type="Pfam" id="PF12254">
    <property type="entry name" value="DNA_pol_alpha_N"/>
    <property type="match status" value="1"/>
</dbReference>
<dbReference type="Pfam" id="PF03104">
    <property type="entry name" value="DNA_pol_B_exo1"/>
    <property type="match status" value="1"/>
</dbReference>
<comment type="subcellular location">
    <subcellularLocation>
        <location evidence="1">Nucleus</location>
    </subcellularLocation>
</comment>
<dbReference type="GO" id="GO:0006281">
    <property type="term" value="P:DNA repair"/>
    <property type="evidence" value="ECO:0007669"/>
    <property type="project" value="UniProtKB-ARBA"/>
</dbReference>
<dbReference type="CDD" id="cd05776">
    <property type="entry name" value="DNA_polB_alpha_exo"/>
    <property type="match status" value="1"/>
</dbReference>
<dbReference type="InterPro" id="IPR017964">
    <property type="entry name" value="DNA-dir_DNA_pol_B_CS"/>
</dbReference>
<dbReference type="Gene3D" id="6.10.10.100">
    <property type="match status" value="1"/>
</dbReference>
<dbReference type="InterPro" id="IPR038256">
    <property type="entry name" value="Pol_alpha_znc_sf"/>
</dbReference>
<dbReference type="Gene3D" id="1.10.287.690">
    <property type="entry name" value="Helix hairpin bin"/>
    <property type="match status" value="1"/>
</dbReference>
<dbReference type="InterPro" id="IPR045846">
    <property type="entry name" value="POLBc_alpha"/>
</dbReference>
<dbReference type="EC" id="2.7.7.7" evidence="12"/>
<dbReference type="PRINTS" id="PR00106">
    <property type="entry name" value="DNAPOLB"/>
</dbReference>
<dbReference type="Gene3D" id="2.40.50.730">
    <property type="match status" value="1"/>
</dbReference>
<keyword evidence="9 12" id="KW-0239">DNA-directed DNA polymerase</keyword>
<feature type="domain" description="DNA-directed DNA polymerase family B exonuclease" evidence="15">
    <location>
        <begin position="478"/>
        <end position="721"/>
    </location>
</feature>
<dbReference type="Gene3D" id="3.90.1600.10">
    <property type="entry name" value="Palm domain of DNA polymerase"/>
    <property type="match status" value="1"/>
</dbReference>
<accession>A0AAF0DJB6</accession>
<dbReference type="GO" id="GO:0003682">
    <property type="term" value="F:chromatin binding"/>
    <property type="evidence" value="ECO:0007669"/>
    <property type="project" value="TreeGrafter"/>
</dbReference>
<dbReference type="FunFam" id="1.10.132.60:FF:000004">
    <property type="entry name" value="DNA polymerase"/>
    <property type="match status" value="1"/>
</dbReference>
<evidence type="ECO:0000256" key="11">
    <source>
        <dbReference type="ARBA" id="ARBA00023242"/>
    </source>
</evidence>
<dbReference type="InterPro" id="IPR012337">
    <property type="entry name" value="RNaseH-like_sf"/>
</dbReference>
<sequence>MAAARAKLAELRALRASGKKRLTTYEVEEEGDIYEEVDEEGYKKVVRQRLDRDDFVVDDNGEGYADDGREEWGDTRRIDSESDSDGPPLRGNAAKRKREEEKQRKEKINNGINKYFSNAFAAPSVSKPKRVATAEDEAFMADLLGDVDTNVVPSRVPVKKPVKSETRRKVRIISPPLSQERTPKKEKKQKEDVSLKLNVEPKSDIDFDDDGALLPAGDDDDFPMSDPLPSSPVAKAVERKSLSSVKQEQESTEDMGDDELLAIAEATGHIEANAARINMTGKRPPPQPKVKDATYPSPATSSPIRTHSDAIDPSSWTDVTRKLNVLSSPAPDMHAFGKLRAQDAVEVDGSLRFFWLDYTEVNGTLCLFGKVKDKKTGRFVSAFVKIDNILRKLYFLPRAHRLRRGETTDEEIDMQDVYEEVDGLMTKLRVGMHKIKPSSRKYAFELPNIPKEAEYLKLMYPYDKAALATDIQGETFSHAFGTNTALFEQFVLWKNIMGPCWLKIEDADFTAVNGASWCKLECQVSQPALVSPVSDSEDLEAPKLTLMSLALRTQLNVKENKQEILVASARVYENISLTDPTPPEKLPCKTFTVMRPSGSTYPIGFEAETKKHRGTFLLEKSEQFLLSKFLALFEKMDPDVLMGHQLQEVDLTILINRLKEKKTPGWHRIGRMKRSEWPRNFKGAGFFAERQLVAGRLICDIANDMGKSLMMKCQSWSLTEMCQLYLGDNNTRRDLDNEAALKTWATSKEGLMNYISHCEADTYFIAALVLKLQMLPLTKVLTNLAGNSWARTLTGTRAERNEYILLHEFYRNKYICPDKYSGRSQPKSEEHEGDDDGSDKKKKDKYKGGLVFEPEKGLYDKYVLVMDFNSLYPSIIQEYNICFTTVDRELVSENENEEKVPEVPVDQPQGILPKLISTLVSRRREVKKLMKNKRATPEELALWDTKQLALKLTANSMYGCLGYTQSRFYARPLAMLTTFKGREILRNTKELAEKNQLRVIYGDTDSVMINTNADNIEEALKVGNEFKKFVNESYRLLEIDIDNVFRRLLLHAKKKYAAINMMEVDGKYVDHLEVKGLDMKRREYCALSKEASSKILTDILSGDDTEVVLGKVYDYLRDLTQKMKEFTVPVHKYVIYTKLSKRPDEYPNKETMPPAQVALRELARGKTVRPNDVIAYIVTSGDSETASLPPAKRSYTLQDVVKPDSCLKPDVEYYLLKQIFPPIERLCAPIPGTDAVQLAECLGLDVKKYQINTSNSRDQQNLELCPLESQIPDSLRFEKAARFTLRCRGCHERMTFEGLNISTDMCTPNGLVCNNSSCKKPFTVISIVAQLESQIRAQTTKYYEGWLICDDSACGNRTRQMSVYGHRCLGPRGRAEGCLGRMSYEYTEKQLYNQLLYFATLWDVDKAKAITEKEATGEKKEKILALVEWNRTRFGTIKGVVDGYLKKCGRQWVEMDVLFGFAVK</sequence>
<dbReference type="InterPro" id="IPR015088">
    <property type="entry name" value="Znf_DNA-dir_DNA_pol_B_alpha"/>
</dbReference>
<dbReference type="GO" id="GO:0006272">
    <property type="term" value="P:leading strand elongation"/>
    <property type="evidence" value="ECO:0007669"/>
    <property type="project" value="TreeGrafter"/>
</dbReference>
<evidence type="ECO:0000256" key="2">
    <source>
        <dbReference type="ARBA" id="ARBA00005755"/>
    </source>
</evidence>
<evidence type="ECO:0000256" key="1">
    <source>
        <dbReference type="ARBA" id="ARBA00004123"/>
    </source>
</evidence>
<evidence type="ECO:0000256" key="9">
    <source>
        <dbReference type="ARBA" id="ARBA00022932"/>
    </source>
</evidence>
<evidence type="ECO:0000256" key="8">
    <source>
        <dbReference type="ARBA" id="ARBA00022833"/>
    </source>
</evidence>
<feature type="region of interest" description="Disordered" evidence="13">
    <location>
        <begin position="56"/>
        <end position="110"/>
    </location>
</feature>
<dbReference type="Gene3D" id="3.30.70.2820">
    <property type="match status" value="1"/>
</dbReference>
<dbReference type="PROSITE" id="PS00116">
    <property type="entry name" value="DNA_POLYMERASE_B"/>
    <property type="match status" value="1"/>
</dbReference>
<evidence type="ECO:0000313" key="19">
    <source>
        <dbReference type="Proteomes" id="UP001219355"/>
    </source>
</evidence>
<keyword evidence="7" id="KW-0863">Zinc-finger</keyword>
<evidence type="ECO:0000256" key="7">
    <source>
        <dbReference type="ARBA" id="ARBA00022771"/>
    </source>
</evidence>
<dbReference type="FunFam" id="3.30.420.10:FF:000036">
    <property type="entry name" value="DNA polymerase"/>
    <property type="match status" value="1"/>
</dbReference>
<dbReference type="EMBL" id="CP120629">
    <property type="protein sequence ID" value="WEW59775.1"/>
    <property type="molecule type" value="Genomic_DNA"/>
</dbReference>
<dbReference type="FunFam" id="3.30.70.2820:FF:000001">
    <property type="entry name" value="DNA polymerase"/>
    <property type="match status" value="1"/>
</dbReference>
<dbReference type="GO" id="GO:0005658">
    <property type="term" value="C:alpha DNA polymerase:primase complex"/>
    <property type="evidence" value="ECO:0007669"/>
    <property type="project" value="TreeGrafter"/>
</dbReference>
<feature type="domain" description="DNA polymerase alpha catalytic subunit N-terminal" evidence="17">
    <location>
        <begin position="8"/>
        <end position="72"/>
    </location>
</feature>
<keyword evidence="4 12" id="KW-0548">Nucleotidyltransferase</keyword>
<evidence type="ECO:0000256" key="6">
    <source>
        <dbReference type="ARBA" id="ARBA00022723"/>
    </source>
</evidence>
<evidence type="ECO:0000256" key="12">
    <source>
        <dbReference type="RuleBase" id="RU000442"/>
    </source>
</evidence>
<evidence type="ECO:0000259" key="17">
    <source>
        <dbReference type="Pfam" id="PF12254"/>
    </source>
</evidence>
<reference evidence="18" key="1">
    <citation type="submission" date="2023-03" db="EMBL/GenBank/DDBJ databases">
        <title>Emydomyces testavorans Genome Sequence.</title>
        <authorList>
            <person name="Hoyer L."/>
        </authorList>
    </citation>
    <scope>NUCLEOTIDE SEQUENCE</scope>
    <source>
        <strain evidence="18">16-2883</strain>
    </source>
</reference>
<dbReference type="PANTHER" id="PTHR45861">
    <property type="entry name" value="DNA POLYMERASE ALPHA CATALYTIC SUBUNIT"/>
    <property type="match status" value="1"/>
</dbReference>
<dbReference type="SUPFAM" id="SSF53098">
    <property type="entry name" value="Ribonuclease H-like"/>
    <property type="match status" value="1"/>
</dbReference>
<keyword evidence="10 12" id="KW-0238">DNA-binding</keyword>
<dbReference type="InterPro" id="IPR006134">
    <property type="entry name" value="DNA-dir_DNA_pol_B_multi_dom"/>
</dbReference>
<dbReference type="GO" id="GO:0003887">
    <property type="term" value="F:DNA-directed DNA polymerase activity"/>
    <property type="evidence" value="ECO:0007669"/>
    <property type="project" value="UniProtKB-KW"/>
</dbReference>
<dbReference type="CDD" id="cd05532">
    <property type="entry name" value="POLBc_alpha"/>
    <property type="match status" value="1"/>
</dbReference>
<evidence type="ECO:0000256" key="3">
    <source>
        <dbReference type="ARBA" id="ARBA00022679"/>
    </source>
</evidence>
<dbReference type="SUPFAM" id="SSF56672">
    <property type="entry name" value="DNA/RNA polymerases"/>
    <property type="match status" value="1"/>
</dbReference>
<feature type="compositionally biased region" description="Basic and acidic residues" evidence="13">
    <location>
        <begin position="97"/>
        <end position="108"/>
    </location>
</feature>
<dbReference type="Gene3D" id="1.10.3200.20">
    <property type="entry name" value="DNA Polymerase alpha, zinc finger"/>
    <property type="match status" value="1"/>
</dbReference>
<evidence type="ECO:0000256" key="10">
    <source>
        <dbReference type="ARBA" id="ARBA00023125"/>
    </source>
</evidence>
<dbReference type="InterPro" id="IPR023211">
    <property type="entry name" value="DNA_pol_palm_dom_sf"/>
</dbReference>
<evidence type="ECO:0000256" key="5">
    <source>
        <dbReference type="ARBA" id="ARBA00022705"/>
    </source>
</evidence>
<dbReference type="InterPro" id="IPR036397">
    <property type="entry name" value="RNaseH_sf"/>
</dbReference>
<dbReference type="Gene3D" id="3.30.420.10">
    <property type="entry name" value="Ribonuclease H-like superfamily/Ribonuclease H"/>
    <property type="match status" value="1"/>
</dbReference>
<keyword evidence="11" id="KW-0539">Nucleus</keyword>
<dbReference type="GO" id="GO:0008270">
    <property type="term" value="F:zinc ion binding"/>
    <property type="evidence" value="ECO:0007669"/>
    <property type="project" value="UniProtKB-KW"/>
</dbReference>
<evidence type="ECO:0000256" key="4">
    <source>
        <dbReference type="ARBA" id="ARBA00022695"/>
    </source>
</evidence>
<dbReference type="Gene3D" id="1.10.132.60">
    <property type="entry name" value="DNA polymerase family B, C-terminal domain"/>
    <property type="match status" value="1"/>
</dbReference>
<protein>
    <recommendedName>
        <fullName evidence="12">DNA polymerase</fullName>
        <ecNumber evidence="12">2.7.7.7</ecNumber>
    </recommendedName>
</protein>
<evidence type="ECO:0000259" key="14">
    <source>
        <dbReference type="Pfam" id="PF00136"/>
    </source>
</evidence>
<feature type="compositionally biased region" description="Acidic residues" evidence="13">
    <location>
        <begin position="56"/>
        <end position="65"/>
    </location>
</feature>
<comment type="catalytic activity">
    <reaction evidence="12">
        <text>DNA(n) + a 2'-deoxyribonucleoside 5'-triphosphate = DNA(n+1) + diphosphate</text>
        <dbReference type="Rhea" id="RHEA:22508"/>
        <dbReference type="Rhea" id="RHEA-COMP:17339"/>
        <dbReference type="Rhea" id="RHEA-COMP:17340"/>
        <dbReference type="ChEBI" id="CHEBI:33019"/>
        <dbReference type="ChEBI" id="CHEBI:61560"/>
        <dbReference type="ChEBI" id="CHEBI:173112"/>
        <dbReference type="EC" id="2.7.7.7"/>
    </reaction>
</comment>
<dbReference type="PANTHER" id="PTHR45861:SF1">
    <property type="entry name" value="DNA POLYMERASE ALPHA CATALYTIC SUBUNIT"/>
    <property type="match status" value="1"/>
</dbReference>
<gene>
    <name evidence="18" type="primary">POL1</name>
    <name evidence="18" type="ORF">PRK78_005255</name>
</gene>
<dbReference type="InterPro" id="IPR006133">
    <property type="entry name" value="DNA-dir_DNA_pol_B_exonuc"/>
</dbReference>
<keyword evidence="6" id="KW-0479">Metal-binding</keyword>
<keyword evidence="3 12" id="KW-0808">Transferase</keyword>
<feature type="region of interest" description="Disordered" evidence="13">
    <location>
        <begin position="821"/>
        <end position="844"/>
    </location>
</feature>
<dbReference type="Pfam" id="PF00136">
    <property type="entry name" value="DNA_pol_B"/>
    <property type="match status" value="1"/>
</dbReference>
<feature type="compositionally biased region" description="Basic and acidic residues" evidence="13">
    <location>
        <begin position="188"/>
        <end position="205"/>
    </location>
</feature>